<evidence type="ECO:0000313" key="3">
    <source>
        <dbReference type="Proteomes" id="UP001054846"/>
    </source>
</evidence>
<organism evidence="2 3">
    <name type="scientific">Gloeobacter morelensis MG652769</name>
    <dbReference type="NCBI Taxonomy" id="2781736"/>
    <lineage>
        <taxon>Bacteria</taxon>
        <taxon>Bacillati</taxon>
        <taxon>Cyanobacteriota</taxon>
        <taxon>Cyanophyceae</taxon>
        <taxon>Gloeobacterales</taxon>
        <taxon>Gloeobacteraceae</taxon>
        <taxon>Gloeobacter</taxon>
        <taxon>Gloeobacter morelensis</taxon>
    </lineage>
</organism>
<sequence>MRDRALARIADLGDGNGLAGSKTNNRPPSPLEPGDLAADPQIGPD</sequence>
<dbReference type="Proteomes" id="UP001054846">
    <property type="component" value="Chromosome"/>
</dbReference>
<protein>
    <submittedName>
        <fullName evidence="2">Uncharacterized protein</fullName>
    </submittedName>
</protein>
<gene>
    <name evidence="2" type="ORF">ISF26_11085</name>
</gene>
<evidence type="ECO:0000313" key="2">
    <source>
        <dbReference type="EMBL" id="UFP96713.1"/>
    </source>
</evidence>
<evidence type="ECO:0000256" key="1">
    <source>
        <dbReference type="SAM" id="MobiDB-lite"/>
    </source>
</evidence>
<dbReference type="EMBL" id="CP063845">
    <property type="protein sequence ID" value="UFP96713.1"/>
    <property type="molecule type" value="Genomic_DNA"/>
</dbReference>
<reference evidence="2 3" key="1">
    <citation type="journal article" date="2021" name="Genome Biol. Evol.">
        <title>Complete Genome Sequencing of a Novel Gloeobacter Species from a Waterfall Cave in Mexico.</title>
        <authorList>
            <person name="Saw J.H."/>
            <person name="Cardona T."/>
            <person name="Montejano G."/>
        </authorList>
    </citation>
    <scope>NUCLEOTIDE SEQUENCE [LARGE SCALE GENOMIC DNA]</scope>
    <source>
        <strain evidence="2">MG652769</strain>
    </source>
</reference>
<accession>A0ABY3PSK8</accession>
<proteinExistence type="predicted"/>
<name>A0ABY3PSK8_9CYAN</name>
<keyword evidence="3" id="KW-1185">Reference proteome</keyword>
<dbReference type="RefSeq" id="WP_230844030.1">
    <property type="nucleotide sequence ID" value="NZ_CP063845.1"/>
</dbReference>
<feature type="region of interest" description="Disordered" evidence="1">
    <location>
        <begin position="1"/>
        <end position="45"/>
    </location>
</feature>